<gene>
    <name evidence="2" type="ORF">PVP01_0007670</name>
</gene>
<dbReference type="VEuPathDB" id="PlasmoDB:PVP01_0007670"/>
<sequence length="278" mass="33292">MAMLRHYKLKEKLNCFFLLNIVTIVLLIWIHHPYYNKCDLGRILEARSKLYKRVDMNFRRSLAKHEFKKNLDNSRLRENLPDYRNHRGTKKDEVISSYGQLNRVRLNDLDNYMKGYNKRYYKKKGLAKLDCYCEKKIFDKIDYINKLAEKMQNNKKSYKKKIYNKFVFKFILFALSPLLGLIFPILFGGDENDKPIIYWCKDDHDGEDTCSLSPAIHAPEAVGFAVKYMNYVIFYLLLTIVIFVIIYAFIKLIKYEKLKAGKGKMKAKEYYRFCKEFF</sequence>
<dbReference type="Proteomes" id="UP000220605">
    <property type="component" value="Unassembled WGS sequence"/>
</dbReference>
<accession>A0A565A5I0</accession>
<dbReference type="EMBL" id="FLZR02000029">
    <property type="protein sequence ID" value="VVA00055.1"/>
    <property type="molecule type" value="Genomic_DNA"/>
</dbReference>
<reference evidence="2" key="1">
    <citation type="submission" date="2016-07" db="EMBL/GenBank/DDBJ databases">
        <authorList>
            <consortium name="Pathogen Informatics"/>
        </authorList>
    </citation>
    <scope>NUCLEOTIDE SEQUENCE</scope>
</reference>
<evidence type="ECO:0000256" key="1">
    <source>
        <dbReference type="SAM" id="Phobius"/>
    </source>
</evidence>
<dbReference type="VEuPathDB" id="PlasmoDB:PVPAM_060038900"/>
<evidence type="ECO:0008006" key="3">
    <source>
        <dbReference type="Google" id="ProtNLM"/>
    </source>
</evidence>
<proteinExistence type="predicted"/>
<protein>
    <recommendedName>
        <fullName evidence="3">Variable surface protein</fullName>
    </recommendedName>
</protein>
<name>A0A565A5I0_PLAVI</name>
<feature type="transmembrane region" description="Helical" evidence="1">
    <location>
        <begin position="166"/>
        <end position="187"/>
    </location>
</feature>
<dbReference type="VEuPathDB" id="PlasmoDB:PVW1_060032600"/>
<dbReference type="VEuPathDB" id="PlasmoDB:PVX_040690"/>
<evidence type="ECO:0000313" key="2">
    <source>
        <dbReference type="EMBL" id="VVA00055.1"/>
    </source>
</evidence>
<keyword evidence="1" id="KW-1133">Transmembrane helix</keyword>
<dbReference type="InterPro" id="IPR022139">
    <property type="entry name" value="Fam-L/Fam-M-like_plasmodium"/>
</dbReference>
<dbReference type="AlphaFoldDB" id="A0A565A5I0"/>
<keyword evidence="1" id="KW-0472">Membrane</keyword>
<feature type="transmembrane region" description="Helical" evidence="1">
    <location>
        <begin position="16"/>
        <end position="35"/>
    </location>
</feature>
<keyword evidence="1" id="KW-0812">Transmembrane</keyword>
<feature type="transmembrane region" description="Helical" evidence="1">
    <location>
        <begin position="228"/>
        <end position="250"/>
    </location>
</feature>
<dbReference type="Pfam" id="PF12420">
    <property type="entry name" value="DUF3671"/>
    <property type="match status" value="1"/>
</dbReference>
<organism evidence="2">
    <name type="scientific">Plasmodium vivax</name>
    <name type="common">malaria parasite P. vivax</name>
    <dbReference type="NCBI Taxonomy" id="5855"/>
    <lineage>
        <taxon>Eukaryota</taxon>
        <taxon>Sar</taxon>
        <taxon>Alveolata</taxon>
        <taxon>Apicomplexa</taxon>
        <taxon>Aconoidasida</taxon>
        <taxon>Haemosporida</taxon>
        <taxon>Plasmodiidae</taxon>
        <taxon>Plasmodium</taxon>
        <taxon>Plasmodium (Plasmodium)</taxon>
    </lineage>
</organism>